<protein>
    <recommendedName>
        <fullName evidence="9">PHD-type domain-containing protein</fullName>
    </recommendedName>
</protein>
<evidence type="ECO:0000259" key="9">
    <source>
        <dbReference type="PROSITE" id="PS50016"/>
    </source>
</evidence>
<evidence type="ECO:0000256" key="2">
    <source>
        <dbReference type="ARBA" id="ARBA00022723"/>
    </source>
</evidence>
<dbReference type="Pfam" id="PF08429">
    <property type="entry name" value="PLU-1"/>
    <property type="match status" value="2"/>
</dbReference>
<dbReference type="GO" id="GO:0045893">
    <property type="term" value="P:positive regulation of DNA-templated transcription"/>
    <property type="evidence" value="ECO:0007669"/>
    <property type="project" value="TreeGrafter"/>
</dbReference>
<dbReference type="PROSITE" id="PS01359">
    <property type="entry name" value="ZF_PHD_1"/>
    <property type="match status" value="1"/>
</dbReference>
<evidence type="ECO:0000313" key="10">
    <source>
        <dbReference type="EMBL" id="CAI2387200.1"/>
    </source>
</evidence>
<gene>
    <name evidence="10" type="ORF">ECRASSUSDP1_LOCUS28829</name>
</gene>
<evidence type="ECO:0000256" key="6">
    <source>
        <dbReference type="PROSITE-ProRule" id="PRU00146"/>
    </source>
</evidence>
<feature type="compositionally biased region" description="Polar residues" evidence="8">
    <location>
        <begin position="1"/>
        <end position="11"/>
    </location>
</feature>
<feature type="compositionally biased region" description="Basic and acidic residues" evidence="8">
    <location>
        <begin position="974"/>
        <end position="983"/>
    </location>
</feature>
<dbReference type="PANTHER" id="PTHR46174:SF1">
    <property type="entry name" value="CXXC-TYPE ZINC FINGER PROTEIN 1"/>
    <property type="match status" value="1"/>
</dbReference>
<keyword evidence="2" id="KW-0479">Metal-binding</keyword>
<evidence type="ECO:0000256" key="4">
    <source>
        <dbReference type="ARBA" id="ARBA00022833"/>
    </source>
</evidence>
<keyword evidence="5" id="KW-0539">Nucleus</keyword>
<sequence>MSESTSSINASRKTRSKQKKNIKKKLTKEEAEAILQKLIDLKVNSPKVEALKEHLEIITKWEKESSKYCEEWENEGSSPNDQNLDQLKALISQSKTFRYKVKLVYKVQDKLDLLEWRDEAQETLKELQSSKCNISLEDITKLISECLKKGFADSKEMKELQNLLEKVNLYKQKALSILEVMESSDEESEKESKIQQSDENSSSKEGISDRRISIESNLNDSDTSWNKKNYYKDKIIIQDTEINKVKDIIKEGKELNLNLIIVDILESEIEEIEEWLTESKTILDPTRNKDFKFKIVEELYEDSKELRIKHKEIKKVQDALYPIIAWEKEASKFIEKLNSKPKGKGKKKVDPLGKKILDAPTKEDKKSALTPYEILTKLPLFFEETQEDVKMEVEETKEETKEKEPTPDVEMVPDREEFKEKEKAKDDHDIICAPKIKNPTFRVRKICKSRDMGLEVDNLLDETSRNLKFNNILVDSSIEKIFKIEQTKAGDRDAKSEGDIEMNNKKSLEPHTKKPMQPYKEIDELFDEKGRIRYNTPVTKTFDKELNEKLESLMKDFRGRARKSKKEQEETKQNKNLECNTLTRNSLSPSKKYWLKFDKIEQLYKKITDLRNVCESWKARCIEIIIFGAQHGHDKYLFGDVPQQDLDQENIIGKIPESIIAGAASQINMNYGKKDQQGSIPIIYDPDIIKILQSHVDKLNWMKKLTSMFKANKLNTANPNVVKYKRIDMLDKEGKKFKNEDKLLQKLFKDRTDVPKLTPSVILNRVQTEFNSVFAHTQKWMERLDEMRNSEDEESKEDNKNINDDDLWTMPELEELINLGKDLKIIPTEYQDVKKIYKVAKDWKERVLALFNGHPMSIPKQIQDSTIKTTPINIELDTLIELLEETNSEKFEVELPEISLIQQLISLAQCWQKKAKKMIDGFSPYLISYDYTEVEKVREQLIQNHELKKSKKKRDKKNESKIEEEKSMAAPTKQDNKSEHTPELKSPLELLERVEVKSCDSGKGSPKSSSKSVSSSDSILVASVLGSSTLFDYSEDIFCHCCTPNQSDSAYIGCDICDGWFHYDCIGIDTNTEIDKYECKTCSILNNRKYSAVKYQTKPFGFAHLSEAEQQELAPKYDKFLMQAPVKMEEYDILFNIFWRVKLWRMQARIYISKGVNFAEIRKLQKESEKDESSNILVEKEKKLQKMINECEIFPFPVQEKDELINLLKEIKYVRNVFNQNE</sequence>
<organism evidence="10 11">
    <name type="scientific">Euplotes crassus</name>
    <dbReference type="NCBI Taxonomy" id="5936"/>
    <lineage>
        <taxon>Eukaryota</taxon>
        <taxon>Sar</taxon>
        <taxon>Alveolata</taxon>
        <taxon>Ciliophora</taxon>
        <taxon>Intramacronucleata</taxon>
        <taxon>Spirotrichea</taxon>
        <taxon>Hypotrichia</taxon>
        <taxon>Euplotida</taxon>
        <taxon>Euplotidae</taxon>
        <taxon>Moneuplotes</taxon>
    </lineage>
</organism>
<evidence type="ECO:0000256" key="5">
    <source>
        <dbReference type="ARBA" id="ARBA00023242"/>
    </source>
</evidence>
<keyword evidence="3 6" id="KW-0863">Zinc-finger</keyword>
<dbReference type="PROSITE" id="PS50016">
    <property type="entry name" value="ZF_PHD_2"/>
    <property type="match status" value="1"/>
</dbReference>
<keyword evidence="11" id="KW-1185">Reference proteome</keyword>
<evidence type="ECO:0000256" key="3">
    <source>
        <dbReference type="ARBA" id="ARBA00022771"/>
    </source>
</evidence>
<keyword evidence="4" id="KW-0862">Zinc</keyword>
<comment type="subcellular location">
    <subcellularLocation>
        <location evidence="1">Nucleus</location>
    </subcellularLocation>
</comment>
<dbReference type="InterPro" id="IPR011011">
    <property type="entry name" value="Znf_FYVE_PHD"/>
</dbReference>
<evidence type="ECO:0000256" key="8">
    <source>
        <dbReference type="SAM" id="MobiDB-lite"/>
    </source>
</evidence>
<dbReference type="PANTHER" id="PTHR46174">
    <property type="entry name" value="CXXC-TYPE ZINC FINGER PROTEIN 1"/>
    <property type="match status" value="1"/>
</dbReference>
<dbReference type="InterPro" id="IPR037869">
    <property type="entry name" value="Spp1/CFP1"/>
</dbReference>
<accession>A0AAD2DC05</accession>
<feature type="region of interest" description="Disordered" evidence="8">
    <location>
        <begin position="946"/>
        <end position="984"/>
    </location>
</feature>
<dbReference type="Proteomes" id="UP001295684">
    <property type="component" value="Unassembled WGS sequence"/>
</dbReference>
<dbReference type="GO" id="GO:0048188">
    <property type="term" value="C:Set1C/COMPASS complex"/>
    <property type="evidence" value="ECO:0007669"/>
    <property type="project" value="InterPro"/>
</dbReference>
<proteinExistence type="predicted"/>
<name>A0AAD2DC05_EUPCR</name>
<feature type="coiled-coil region" evidence="7">
    <location>
        <begin position="547"/>
        <end position="620"/>
    </location>
</feature>
<dbReference type="InterPro" id="IPR019786">
    <property type="entry name" value="Zinc_finger_PHD-type_CS"/>
</dbReference>
<dbReference type="InterPro" id="IPR019787">
    <property type="entry name" value="Znf_PHD-finger"/>
</dbReference>
<comment type="caution">
    <text evidence="10">The sequence shown here is derived from an EMBL/GenBank/DDBJ whole genome shotgun (WGS) entry which is preliminary data.</text>
</comment>
<evidence type="ECO:0000256" key="7">
    <source>
        <dbReference type="SAM" id="Coils"/>
    </source>
</evidence>
<evidence type="ECO:0000313" key="11">
    <source>
        <dbReference type="Proteomes" id="UP001295684"/>
    </source>
</evidence>
<feature type="region of interest" description="Disordered" evidence="8">
    <location>
        <begin position="182"/>
        <end position="211"/>
    </location>
</feature>
<keyword evidence="7" id="KW-0175">Coiled coil</keyword>
<dbReference type="SUPFAM" id="SSF57903">
    <property type="entry name" value="FYVE/PHD zinc finger"/>
    <property type="match status" value="1"/>
</dbReference>
<dbReference type="EMBL" id="CAMPGE010029717">
    <property type="protein sequence ID" value="CAI2387200.1"/>
    <property type="molecule type" value="Genomic_DNA"/>
</dbReference>
<dbReference type="Gene3D" id="2.60.120.650">
    <property type="entry name" value="Cupin"/>
    <property type="match status" value="1"/>
</dbReference>
<feature type="compositionally biased region" description="Basic residues" evidence="8">
    <location>
        <begin position="12"/>
        <end position="25"/>
    </location>
</feature>
<feature type="compositionally biased region" description="Basic and acidic residues" evidence="8">
    <location>
        <begin position="956"/>
        <end position="967"/>
    </location>
</feature>
<reference evidence="10" key="1">
    <citation type="submission" date="2023-07" db="EMBL/GenBank/DDBJ databases">
        <authorList>
            <consortium name="AG Swart"/>
            <person name="Singh M."/>
            <person name="Singh A."/>
            <person name="Seah K."/>
            <person name="Emmerich C."/>
        </authorList>
    </citation>
    <scope>NUCLEOTIDE SEQUENCE</scope>
    <source>
        <strain evidence="10">DP1</strain>
    </source>
</reference>
<evidence type="ECO:0000256" key="1">
    <source>
        <dbReference type="ARBA" id="ARBA00004123"/>
    </source>
</evidence>
<feature type="domain" description="PHD-type" evidence="9">
    <location>
        <begin position="1036"/>
        <end position="1085"/>
    </location>
</feature>
<dbReference type="InterPro" id="IPR013637">
    <property type="entry name" value="Lys_sp_deMease-like_dom"/>
</dbReference>
<dbReference type="AlphaFoldDB" id="A0AAD2DC05"/>
<feature type="region of interest" description="Disordered" evidence="8">
    <location>
        <begin position="1"/>
        <end position="25"/>
    </location>
</feature>
<dbReference type="GO" id="GO:0008270">
    <property type="term" value="F:zinc ion binding"/>
    <property type="evidence" value="ECO:0007669"/>
    <property type="project" value="UniProtKB-KW"/>
</dbReference>